<keyword evidence="2 4" id="KW-0694">RNA-binding</keyword>
<feature type="region of interest" description="Disordered" evidence="5">
    <location>
        <begin position="79"/>
        <end position="121"/>
    </location>
</feature>
<gene>
    <name evidence="7" type="ORF">G7070_00960</name>
</gene>
<organism evidence="7 8">
    <name type="scientific">Propioniciclava coleopterorum</name>
    <dbReference type="NCBI Taxonomy" id="2714937"/>
    <lineage>
        <taxon>Bacteria</taxon>
        <taxon>Bacillati</taxon>
        <taxon>Actinomycetota</taxon>
        <taxon>Actinomycetes</taxon>
        <taxon>Propionibacteriales</taxon>
        <taxon>Propionibacteriaceae</taxon>
        <taxon>Propioniciclava</taxon>
    </lineage>
</organism>
<name>A0A6G7Y2S5_9ACTN</name>
<dbReference type="Pfam" id="PF01479">
    <property type="entry name" value="S4"/>
    <property type="match status" value="1"/>
</dbReference>
<dbReference type="GO" id="GO:0043023">
    <property type="term" value="F:ribosomal large subunit binding"/>
    <property type="evidence" value="ECO:0007669"/>
    <property type="project" value="InterPro"/>
</dbReference>
<dbReference type="GO" id="GO:0003727">
    <property type="term" value="F:single-stranded RNA binding"/>
    <property type="evidence" value="ECO:0007669"/>
    <property type="project" value="InterPro"/>
</dbReference>
<dbReference type="GO" id="GO:0034605">
    <property type="term" value="P:cellular response to heat"/>
    <property type="evidence" value="ECO:0007669"/>
    <property type="project" value="InterPro"/>
</dbReference>
<evidence type="ECO:0000313" key="7">
    <source>
        <dbReference type="EMBL" id="QIK71115.1"/>
    </source>
</evidence>
<dbReference type="CDD" id="cd00165">
    <property type="entry name" value="S4"/>
    <property type="match status" value="1"/>
</dbReference>
<feature type="domain" description="RNA-binding S4" evidence="6">
    <location>
        <begin position="2"/>
        <end position="63"/>
    </location>
</feature>
<dbReference type="Proteomes" id="UP000501058">
    <property type="component" value="Chromosome"/>
</dbReference>
<dbReference type="GO" id="GO:0003677">
    <property type="term" value="F:DNA binding"/>
    <property type="evidence" value="ECO:0007669"/>
    <property type="project" value="UniProtKB-KW"/>
</dbReference>
<dbReference type="AlphaFoldDB" id="A0A6G7Y2S5"/>
<dbReference type="InterPro" id="IPR002942">
    <property type="entry name" value="S4_RNA-bd"/>
</dbReference>
<dbReference type="SMART" id="SM00363">
    <property type="entry name" value="S4"/>
    <property type="match status" value="1"/>
</dbReference>
<dbReference type="PROSITE" id="PS50889">
    <property type="entry name" value="S4"/>
    <property type="match status" value="1"/>
</dbReference>
<evidence type="ECO:0000256" key="1">
    <source>
        <dbReference type="ARBA" id="ARBA00008396"/>
    </source>
</evidence>
<comment type="similarity">
    <text evidence="1">Belongs to the HSP15 family.</text>
</comment>
<evidence type="ECO:0000313" key="8">
    <source>
        <dbReference type="Proteomes" id="UP000501058"/>
    </source>
</evidence>
<evidence type="ECO:0000256" key="3">
    <source>
        <dbReference type="ARBA" id="ARBA00023125"/>
    </source>
</evidence>
<evidence type="ECO:0000256" key="4">
    <source>
        <dbReference type="PROSITE-ProRule" id="PRU00182"/>
    </source>
</evidence>
<dbReference type="InterPro" id="IPR025708">
    <property type="entry name" value="HSP15"/>
</dbReference>
<evidence type="ECO:0000256" key="2">
    <source>
        <dbReference type="ARBA" id="ARBA00022884"/>
    </source>
</evidence>
<dbReference type="EMBL" id="CP049865">
    <property type="protein sequence ID" value="QIK71115.1"/>
    <property type="molecule type" value="Genomic_DNA"/>
</dbReference>
<evidence type="ECO:0000256" key="5">
    <source>
        <dbReference type="SAM" id="MobiDB-lite"/>
    </source>
</evidence>
<reference evidence="7 8" key="1">
    <citation type="submission" date="2020-03" db="EMBL/GenBank/DDBJ databases">
        <title>Propioniciclava sp. nov., isolated from Hydrophilus acuminatus.</title>
        <authorList>
            <person name="Hyun D.-W."/>
            <person name="Bae J.-W."/>
        </authorList>
    </citation>
    <scope>NUCLEOTIDE SEQUENCE [LARGE SCALE GENOMIC DNA]</scope>
    <source>
        <strain evidence="7 8">HDW11</strain>
    </source>
</reference>
<accession>A0A6G7Y2S5</accession>
<dbReference type="KEGG" id="prv:G7070_00960"/>
<protein>
    <submittedName>
        <fullName evidence="7">RNA-binding S4 domain-containing protein</fullName>
    </submittedName>
</protein>
<evidence type="ECO:0000259" key="6">
    <source>
        <dbReference type="SMART" id="SM00363"/>
    </source>
</evidence>
<dbReference type="Gene3D" id="3.10.290.10">
    <property type="entry name" value="RNA-binding S4 domain"/>
    <property type="match status" value="1"/>
</dbReference>
<keyword evidence="8" id="KW-1185">Reference proteome</keyword>
<dbReference type="SUPFAM" id="SSF55174">
    <property type="entry name" value="Alpha-L RNA-binding motif"/>
    <property type="match status" value="1"/>
</dbReference>
<dbReference type="RefSeq" id="WP_166231153.1">
    <property type="nucleotide sequence ID" value="NZ_CP049865.1"/>
</dbReference>
<sequence>MARLDAWLWSVRLFKTRSAATAACRGGHVRVNDAPAKAAQPVATGDRIRVRREGEERILQVTNPTLAKRVGAPVAQTAYVDHTPDKPPPIDAMSGKVAVRDRGAGRPTKKQRRDLDALRGR</sequence>
<proteinExistence type="inferred from homology"/>
<keyword evidence="3" id="KW-0238">DNA-binding</keyword>
<dbReference type="InterPro" id="IPR036986">
    <property type="entry name" value="S4_RNA-bd_sf"/>
</dbReference>
<dbReference type="PIRSF" id="PIRSF016821">
    <property type="entry name" value="HSP15"/>
    <property type="match status" value="1"/>
</dbReference>